<name>A0A853BBM5_9PSEU</name>
<dbReference type="EMBL" id="JACCFK010000002">
    <property type="protein sequence ID" value="NYI92793.1"/>
    <property type="molecule type" value="Genomic_DNA"/>
</dbReference>
<sequence length="139" mass="14188">MSEDTGRSSTAVEERSIAQLVQDMSQQMQRLVRDELRLATEELRRKGKRAGAGAGLAGAAGVLALFGVATLIAAAVLALALVLPGWASALVIGAVVLLVAGVAALVGKKQLSQSVPPVPEEAAAGVPKDVAAVREGVRR</sequence>
<comment type="caution">
    <text evidence="2">The sequence shown here is derived from an EMBL/GenBank/DDBJ whole genome shotgun (WGS) entry which is preliminary data.</text>
</comment>
<dbReference type="Proteomes" id="UP000549616">
    <property type="component" value="Unassembled WGS sequence"/>
</dbReference>
<reference evidence="2 3" key="1">
    <citation type="submission" date="2020-07" db="EMBL/GenBank/DDBJ databases">
        <title>Sequencing the genomes of 1000 actinobacteria strains.</title>
        <authorList>
            <person name="Klenk H.-P."/>
        </authorList>
    </citation>
    <scope>NUCLEOTIDE SEQUENCE [LARGE SCALE GENOMIC DNA]</scope>
    <source>
        <strain evidence="2 3">DSM 104006</strain>
    </source>
</reference>
<evidence type="ECO:0000313" key="3">
    <source>
        <dbReference type="Proteomes" id="UP000549616"/>
    </source>
</evidence>
<feature type="transmembrane region" description="Helical" evidence="1">
    <location>
        <begin position="86"/>
        <end position="106"/>
    </location>
</feature>
<evidence type="ECO:0000313" key="2">
    <source>
        <dbReference type="EMBL" id="NYI92793.1"/>
    </source>
</evidence>
<keyword evidence="1" id="KW-0812">Transmembrane</keyword>
<accession>A0A853BBM5</accession>
<keyword evidence="3" id="KW-1185">Reference proteome</keyword>
<dbReference type="Pfam" id="PF07332">
    <property type="entry name" value="Phage_holin_3_6"/>
    <property type="match status" value="1"/>
</dbReference>
<proteinExistence type="predicted"/>
<keyword evidence="1" id="KW-0472">Membrane</keyword>
<dbReference type="RefSeq" id="WP_179777082.1">
    <property type="nucleotide sequence ID" value="NZ_JACCFK010000002.1"/>
</dbReference>
<gene>
    <name evidence="2" type="ORF">HNR02_006168</name>
</gene>
<dbReference type="AlphaFoldDB" id="A0A853BBM5"/>
<keyword evidence="1" id="KW-1133">Transmembrane helix</keyword>
<dbReference type="InterPro" id="IPR009937">
    <property type="entry name" value="Phage_holin_3_6"/>
</dbReference>
<organism evidence="2 3">
    <name type="scientific">Amycolatopsis endophytica</name>
    <dbReference type="NCBI Taxonomy" id="860233"/>
    <lineage>
        <taxon>Bacteria</taxon>
        <taxon>Bacillati</taxon>
        <taxon>Actinomycetota</taxon>
        <taxon>Actinomycetes</taxon>
        <taxon>Pseudonocardiales</taxon>
        <taxon>Pseudonocardiaceae</taxon>
        <taxon>Amycolatopsis</taxon>
    </lineage>
</organism>
<evidence type="ECO:0000256" key="1">
    <source>
        <dbReference type="SAM" id="Phobius"/>
    </source>
</evidence>
<protein>
    <submittedName>
        <fullName evidence="2">Flp pilus assembly protein TadB</fullName>
    </submittedName>
</protein>
<feature type="transmembrane region" description="Helical" evidence="1">
    <location>
        <begin position="54"/>
        <end position="80"/>
    </location>
</feature>